<comment type="caution">
    <text evidence="14">The sequence shown here is derived from an EMBL/GenBank/DDBJ whole genome shotgun (WGS) entry which is preliminary data.</text>
</comment>
<evidence type="ECO:0000256" key="2">
    <source>
        <dbReference type="ARBA" id="ARBA00004713"/>
    </source>
</evidence>
<dbReference type="AlphaFoldDB" id="A0A1T1AW79"/>
<comment type="pathway">
    <text evidence="2">Bacterial outer membrane biogenesis; LPS core biosynthesis.</text>
</comment>
<evidence type="ECO:0000256" key="13">
    <source>
        <dbReference type="ARBA" id="ARBA00049201"/>
    </source>
</evidence>
<organism evidence="14 15">
    <name type="scientific">Rhodoferax fermentans</name>
    <dbReference type="NCBI Taxonomy" id="28066"/>
    <lineage>
        <taxon>Bacteria</taxon>
        <taxon>Pseudomonadati</taxon>
        <taxon>Pseudomonadota</taxon>
        <taxon>Betaproteobacteria</taxon>
        <taxon>Burkholderiales</taxon>
        <taxon>Comamonadaceae</taxon>
        <taxon>Rhodoferax</taxon>
    </lineage>
</organism>
<keyword evidence="6 14" id="KW-0808">Transferase</keyword>
<reference evidence="14 15" key="1">
    <citation type="submission" date="2017-01" db="EMBL/GenBank/DDBJ databases">
        <title>Genome sequencing of Rhodoferax fermentans JCM 7819.</title>
        <authorList>
            <person name="Kim Y.J."/>
            <person name="Farh M.E.-A."/>
            <person name="Yang D.-C."/>
        </authorList>
    </citation>
    <scope>NUCLEOTIDE SEQUENCE [LARGE SCALE GENOMIC DNA]</scope>
    <source>
        <strain evidence="14 15">JCM 7819</strain>
    </source>
</reference>
<evidence type="ECO:0000256" key="5">
    <source>
        <dbReference type="ARBA" id="ARBA00022676"/>
    </source>
</evidence>
<evidence type="ECO:0000256" key="4">
    <source>
        <dbReference type="ARBA" id="ARBA00022519"/>
    </source>
</evidence>
<dbReference type="RefSeq" id="WP_078366246.1">
    <property type="nucleotide sequence ID" value="NZ_MTJN01000002.1"/>
</dbReference>
<dbReference type="EC" id="2.4.99.23" evidence="10"/>
<dbReference type="Proteomes" id="UP000190750">
    <property type="component" value="Unassembled WGS sequence"/>
</dbReference>
<dbReference type="GO" id="GO:0005886">
    <property type="term" value="C:plasma membrane"/>
    <property type="evidence" value="ECO:0007669"/>
    <property type="project" value="UniProtKB-SubCell"/>
</dbReference>
<keyword evidence="4" id="KW-0997">Cell inner membrane</keyword>
<dbReference type="InterPro" id="IPR051199">
    <property type="entry name" value="LPS_LOS_Heptosyltrfase"/>
</dbReference>
<dbReference type="CDD" id="cd03789">
    <property type="entry name" value="GT9_LPS_heptosyltransferase"/>
    <property type="match status" value="1"/>
</dbReference>
<comment type="subcellular location">
    <subcellularLocation>
        <location evidence="1">Cell inner membrane</location>
        <topology evidence="1">Peripheral membrane protein</topology>
        <orientation evidence="1">Cytoplasmic side</orientation>
    </subcellularLocation>
</comment>
<evidence type="ECO:0000256" key="3">
    <source>
        <dbReference type="ARBA" id="ARBA00022475"/>
    </source>
</evidence>
<dbReference type="SUPFAM" id="SSF53756">
    <property type="entry name" value="UDP-Glycosyltransferase/glycogen phosphorylase"/>
    <property type="match status" value="1"/>
</dbReference>
<comment type="catalytic activity">
    <reaction evidence="13">
        <text>an alpha-Kdo-(2-&gt;4)-alpha-Kdo-(2-&gt;6)-lipid A + ADP-L-glycero-beta-D-manno-heptose = an L-alpha-D-Hep-(1-&gt;5)-[alpha-Kdo-(2-&gt;4)]-alpha-Kdo-(2-&gt;6)-lipid A + ADP + H(+)</text>
        <dbReference type="Rhea" id="RHEA:74067"/>
        <dbReference type="ChEBI" id="CHEBI:15378"/>
        <dbReference type="ChEBI" id="CHEBI:61506"/>
        <dbReference type="ChEBI" id="CHEBI:176431"/>
        <dbReference type="ChEBI" id="CHEBI:193068"/>
        <dbReference type="ChEBI" id="CHEBI:456216"/>
        <dbReference type="EC" id="2.4.99.23"/>
    </reaction>
</comment>
<dbReference type="OrthoDB" id="9767552at2"/>
<accession>A0A1T1AW79</accession>
<dbReference type="NCBIfam" id="TIGR02193">
    <property type="entry name" value="heptsyl_trn_I"/>
    <property type="match status" value="1"/>
</dbReference>
<evidence type="ECO:0000256" key="1">
    <source>
        <dbReference type="ARBA" id="ARBA00004515"/>
    </source>
</evidence>
<evidence type="ECO:0000256" key="6">
    <source>
        <dbReference type="ARBA" id="ARBA00022679"/>
    </source>
</evidence>
<dbReference type="PANTHER" id="PTHR30160:SF19">
    <property type="entry name" value="LIPOPOLYSACCHARIDE HEPTOSYLTRANSFERASE 1"/>
    <property type="match status" value="1"/>
</dbReference>
<dbReference type="Pfam" id="PF01075">
    <property type="entry name" value="Glyco_transf_9"/>
    <property type="match status" value="1"/>
</dbReference>
<keyword evidence="3" id="KW-1003">Cell membrane</keyword>
<keyword evidence="5" id="KW-0328">Glycosyltransferase</keyword>
<evidence type="ECO:0000256" key="9">
    <source>
        <dbReference type="ARBA" id="ARBA00043995"/>
    </source>
</evidence>
<dbReference type="InterPro" id="IPR011908">
    <property type="entry name" value="LipoPS_heptosylTferase-I"/>
</dbReference>
<dbReference type="EMBL" id="MTJN01000002">
    <property type="protein sequence ID" value="OOV08364.1"/>
    <property type="molecule type" value="Genomic_DNA"/>
</dbReference>
<dbReference type="InterPro" id="IPR002201">
    <property type="entry name" value="Glyco_trans_9"/>
</dbReference>
<dbReference type="Gene3D" id="3.40.50.2000">
    <property type="entry name" value="Glycogen Phosphorylase B"/>
    <property type="match status" value="2"/>
</dbReference>
<sequence length="360" mass="39443">MRILIVKLSSLGDVVHTMAAVQDIRLAHPYAQIDWVVERAFAPLVLRCKGVHRVIHCELRRWRKAPLAAETRQAWKEFKQELQQTTYDAVIDLQGLSKSALVSKLARLAPGGKRYGMANQTEGSSFEAPARWVADVAITLPTHCHAVTRARLLCAEIFGYTLPFYMHFGLLAQMDKGLADTKKVAFRTGLQGLVALVHGTSRADKCWPLDHWRALATRLNAAGFMVALPHGSAAEEATCHEIAQDLAHVQVWPRLALDALTDSLANCDGVIGVDSGLSHIAVALDLAHVQLYNFDTAWRTGPLAERQVEHGGPAPRQVSVYADPTPTVDSVWQAWTSVLAAAQAHRQAAGHNRPSSFANL</sequence>
<comment type="similarity">
    <text evidence="9">Belongs to the glycosyltransferase 9 family.</text>
</comment>
<keyword evidence="15" id="KW-1185">Reference proteome</keyword>
<dbReference type="GO" id="GO:0008713">
    <property type="term" value="F:ADP-heptose-lipopolysaccharide heptosyltransferase activity"/>
    <property type="evidence" value="ECO:0007669"/>
    <property type="project" value="TreeGrafter"/>
</dbReference>
<evidence type="ECO:0000256" key="7">
    <source>
        <dbReference type="ARBA" id="ARBA00022985"/>
    </source>
</evidence>
<evidence type="ECO:0000313" key="15">
    <source>
        <dbReference type="Proteomes" id="UP000190750"/>
    </source>
</evidence>
<evidence type="ECO:0000313" key="14">
    <source>
        <dbReference type="EMBL" id="OOV08364.1"/>
    </source>
</evidence>
<dbReference type="PANTHER" id="PTHR30160">
    <property type="entry name" value="TETRAACYLDISACCHARIDE 4'-KINASE-RELATED"/>
    <property type="match status" value="1"/>
</dbReference>
<evidence type="ECO:0000256" key="10">
    <source>
        <dbReference type="ARBA" id="ARBA00044041"/>
    </source>
</evidence>
<evidence type="ECO:0000256" key="12">
    <source>
        <dbReference type="ARBA" id="ARBA00044330"/>
    </source>
</evidence>
<dbReference type="GO" id="GO:0005829">
    <property type="term" value="C:cytosol"/>
    <property type="evidence" value="ECO:0007669"/>
    <property type="project" value="TreeGrafter"/>
</dbReference>
<dbReference type="STRING" id="28066.RF819_18115"/>
<name>A0A1T1AW79_RHOFE</name>
<keyword evidence="8" id="KW-0472">Membrane</keyword>
<gene>
    <name evidence="14" type="ORF">RF819_18115</name>
</gene>
<proteinExistence type="inferred from homology"/>
<protein>
    <recommendedName>
        <fullName evidence="11">Lipopolysaccharide heptosyltransferase 1</fullName>
        <ecNumber evidence="10">2.4.99.23</ecNumber>
    </recommendedName>
    <alternativeName>
        <fullName evidence="12">ADP-heptose:lipopolysaccharide heptosyltransferase I</fullName>
    </alternativeName>
</protein>
<dbReference type="GO" id="GO:0009244">
    <property type="term" value="P:lipopolysaccharide core region biosynthetic process"/>
    <property type="evidence" value="ECO:0007669"/>
    <property type="project" value="InterPro"/>
</dbReference>
<evidence type="ECO:0000256" key="8">
    <source>
        <dbReference type="ARBA" id="ARBA00023136"/>
    </source>
</evidence>
<keyword evidence="7" id="KW-0448">Lipopolysaccharide biosynthesis</keyword>
<evidence type="ECO:0000256" key="11">
    <source>
        <dbReference type="ARBA" id="ARBA00044190"/>
    </source>
</evidence>